<feature type="region of interest" description="Disordered" evidence="3">
    <location>
        <begin position="294"/>
        <end position="333"/>
    </location>
</feature>
<evidence type="ECO:0000313" key="5">
    <source>
        <dbReference type="EMBL" id="CCH88103.1"/>
    </source>
</evidence>
<evidence type="ECO:0008006" key="7">
    <source>
        <dbReference type="Google" id="ProtNLM"/>
    </source>
</evidence>
<keyword evidence="2" id="KW-0175">Coiled coil</keyword>
<dbReference type="eggNOG" id="COG3879">
    <property type="taxonomic scope" value="Bacteria"/>
</dbReference>
<reference evidence="5 6" key="1">
    <citation type="journal article" date="2012" name="J. Bacteriol.">
        <title>Genome Sequence of Radiation-Resistant Modestobacter marinus Strain BC501, a Representative Actinobacterium That Thrives on Calcareous Stone Surfaces.</title>
        <authorList>
            <person name="Normand P."/>
            <person name="Gury J."/>
            <person name="Pujic P."/>
            <person name="Chouaia B."/>
            <person name="Crotti E."/>
            <person name="Brusetti L."/>
            <person name="Daffonchio D."/>
            <person name="Vacherie B."/>
            <person name="Barbe V."/>
            <person name="Medigue C."/>
            <person name="Calteau A."/>
            <person name="Ghodhbane-Gtari F."/>
            <person name="Essoussi I."/>
            <person name="Nouioui I."/>
            <person name="Abbassi-Ghozzi I."/>
            <person name="Gtari M."/>
        </authorList>
    </citation>
    <scope>NUCLEOTIDE SEQUENCE [LARGE SCALE GENOMIC DNA]</scope>
    <source>
        <strain evidence="6">BC 501</strain>
    </source>
</reference>
<sequence length="333" mass="33474">MSAPAPAPGKPRSLGASLLDQVLSETLYPAYAQAAAARTARAAGSDGGGAPPGWLRQRRGQLLVALTLLIAGLLASITYGEAAAGAQGRDQARQALRDDIGEQSDTADDLAAQLEELTAQVTRTRQQALEASVVGQRALEQLAAAGQAAAVVAVSGPGLRVTMDNAPPAADTDPVGGSGEVAGAGIVQDGDLQLVVNALWASGAEAISINGQRIGATTAIRQAGKAILVDLHPVNTPYEISAIGDPQDLSNAFLSTPEASVVAGLSRDYGLVFEFARDDDLALPAGTNAELRWATPLDPATDPGADPTTAPGTAPGAGPGSDLVAPDRTTDGG</sequence>
<evidence type="ECO:0000256" key="4">
    <source>
        <dbReference type="SAM" id="Phobius"/>
    </source>
</evidence>
<accession>I4EXJ0</accession>
<keyword evidence="4" id="KW-1133">Transmembrane helix</keyword>
<evidence type="ECO:0000256" key="1">
    <source>
        <dbReference type="ARBA" id="ARBA00009108"/>
    </source>
</evidence>
<dbReference type="GO" id="GO:0005886">
    <property type="term" value="C:plasma membrane"/>
    <property type="evidence" value="ECO:0007669"/>
    <property type="project" value="TreeGrafter"/>
</dbReference>
<dbReference type="PATRIC" id="fig|477641.3.peg.2531"/>
<dbReference type="InterPro" id="IPR010273">
    <property type="entry name" value="DUF881"/>
</dbReference>
<proteinExistence type="inferred from homology"/>
<feature type="compositionally biased region" description="Low complexity" evidence="3">
    <location>
        <begin position="294"/>
        <end position="316"/>
    </location>
</feature>
<dbReference type="EMBL" id="FO203431">
    <property type="protein sequence ID" value="CCH88103.1"/>
    <property type="molecule type" value="Genomic_DNA"/>
</dbReference>
<keyword evidence="6" id="KW-1185">Reference proteome</keyword>
<dbReference type="PANTHER" id="PTHR37313:SF1">
    <property type="entry name" value="UPF0749 PROTEIN RV1823"/>
    <property type="match status" value="1"/>
</dbReference>
<dbReference type="HOGENOM" id="CLU_040273_1_0_11"/>
<evidence type="ECO:0000313" key="6">
    <source>
        <dbReference type="Proteomes" id="UP000006461"/>
    </source>
</evidence>
<dbReference type="Pfam" id="PF05949">
    <property type="entry name" value="DUF881"/>
    <property type="match status" value="1"/>
</dbReference>
<feature type="coiled-coil region" evidence="2">
    <location>
        <begin position="100"/>
        <end position="127"/>
    </location>
</feature>
<dbReference type="Proteomes" id="UP000006461">
    <property type="component" value="Chromosome"/>
</dbReference>
<dbReference type="Gene3D" id="3.30.70.1880">
    <property type="entry name" value="Protein of unknown function DUF881"/>
    <property type="match status" value="1"/>
</dbReference>
<keyword evidence="4" id="KW-0812">Transmembrane</keyword>
<feature type="transmembrane region" description="Helical" evidence="4">
    <location>
        <begin position="62"/>
        <end position="80"/>
    </location>
</feature>
<dbReference type="PANTHER" id="PTHR37313">
    <property type="entry name" value="UPF0749 PROTEIN RV1825"/>
    <property type="match status" value="1"/>
</dbReference>
<comment type="similarity">
    <text evidence="1">Belongs to the UPF0749 family.</text>
</comment>
<dbReference type="KEGG" id="mmar:MODMU_2674"/>
<organism evidence="5 6">
    <name type="scientific">Modestobacter italicus (strain DSM 44449 / CECT 9708 / BC 501)</name>
    <dbReference type="NCBI Taxonomy" id="2732864"/>
    <lineage>
        <taxon>Bacteria</taxon>
        <taxon>Bacillati</taxon>
        <taxon>Actinomycetota</taxon>
        <taxon>Actinomycetes</taxon>
        <taxon>Geodermatophilales</taxon>
        <taxon>Geodermatophilaceae</taxon>
        <taxon>Modestobacter</taxon>
    </lineage>
</organism>
<dbReference type="OrthoDB" id="3218134at2"/>
<gene>
    <name evidence="5" type="ordered locus">MODMU_2674</name>
</gene>
<evidence type="ECO:0000256" key="3">
    <source>
        <dbReference type="SAM" id="MobiDB-lite"/>
    </source>
</evidence>
<dbReference type="OMA" id="RVRDRDM"/>
<protein>
    <recommendedName>
        <fullName evidence="7">Membrane associated protein</fullName>
    </recommendedName>
</protein>
<keyword evidence="4" id="KW-0472">Membrane</keyword>
<evidence type="ECO:0000256" key="2">
    <source>
        <dbReference type="SAM" id="Coils"/>
    </source>
</evidence>
<dbReference type="STRING" id="477641.MODMU_2674"/>
<name>I4EXJ0_MODI5</name>
<dbReference type="AlphaFoldDB" id="I4EXJ0"/>